<evidence type="ECO:0000259" key="6">
    <source>
        <dbReference type="PROSITE" id="PS50850"/>
    </source>
</evidence>
<evidence type="ECO:0000256" key="3">
    <source>
        <dbReference type="ARBA" id="ARBA00022989"/>
    </source>
</evidence>
<dbReference type="GO" id="GO:0005886">
    <property type="term" value="C:plasma membrane"/>
    <property type="evidence" value="ECO:0007669"/>
    <property type="project" value="TreeGrafter"/>
</dbReference>
<keyword evidence="3 5" id="KW-1133">Transmembrane helix</keyword>
<evidence type="ECO:0000256" key="2">
    <source>
        <dbReference type="ARBA" id="ARBA00022692"/>
    </source>
</evidence>
<dbReference type="InterPro" id="IPR020846">
    <property type="entry name" value="MFS_dom"/>
</dbReference>
<feature type="transmembrane region" description="Helical" evidence="5">
    <location>
        <begin position="90"/>
        <end position="108"/>
    </location>
</feature>
<dbReference type="InterPro" id="IPR011701">
    <property type="entry name" value="MFS"/>
</dbReference>
<dbReference type="Pfam" id="PF07690">
    <property type="entry name" value="MFS_1"/>
    <property type="match status" value="1"/>
</dbReference>
<organism evidence="7 8">
    <name type="scientific">Candidatus Uhrbacteria bacterium CG10_big_fil_rev_8_21_14_0_10_48_11</name>
    <dbReference type="NCBI Taxonomy" id="1975037"/>
    <lineage>
        <taxon>Bacteria</taxon>
        <taxon>Candidatus Uhriibacteriota</taxon>
    </lineage>
</organism>
<feature type="transmembrane region" description="Helical" evidence="5">
    <location>
        <begin position="64"/>
        <end position="83"/>
    </location>
</feature>
<dbReference type="PANTHER" id="PTHR23501">
    <property type="entry name" value="MAJOR FACILITATOR SUPERFAMILY"/>
    <property type="match status" value="1"/>
</dbReference>
<feature type="transmembrane region" description="Helical" evidence="5">
    <location>
        <begin position="36"/>
        <end position="52"/>
    </location>
</feature>
<comment type="subcellular location">
    <subcellularLocation>
        <location evidence="1">Membrane</location>
        <topology evidence="1">Multi-pass membrane protein</topology>
    </subcellularLocation>
</comment>
<reference evidence="7 8" key="1">
    <citation type="submission" date="2017-09" db="EMBL/GenBank/DDBJ databases">
        <title>Depth-based differentiation of microbial function through sediment-hosted aquifers and enrichment of novel symbionts in the deep terrestrial subsurface.</title>
        <authorList>
            <person name="Probst A.J."/>
            <person name="Ladd B."/>
            <person name="Jarett J.K."/>
            <person name="Geller-Mcgrath D.E."/>
            <person name="Sieber C.M."/>
            <person name="Emerson J.B."/>
            <person name="Anantharaman K."/>
            <person name="Thomas B.C."/>
            <person name="Malmstrom R."/>
            <person name="Stieglmeier M."/>
            <person name="Klingl A."/>
            <person name="Woyke T."/>
            <person name="Ryan C.M."/>
            <person name="Banfield J.F."/>
        </authorList>
    </citation>
    <scope>NUCLEOTIDE SEQUENCE [LARGE SCALE GENOMIC DNA]</scope>
    <source>
        <strain evidence="7">CG10_big_fil_rev_8_21_14_0_10_48_11</strain>
    </source>
</reference>
<comment type="caution">
    <text evidence="7">The sequence shown here is derived from an EMBL/GenBank/DDBJ whole genome shotgun (WGS) entry which is preliminary data.</text>
</comment>
<gene>
    <name evidence="7" type="ORF">COV04_03850</name>
</gene>
<dbReference type="Gene3D" id="1.20.1250.20">
    <property type="entry name" value="MFS general substrate transporter like domains"/>
    <property type="match status" value="1"/>
</dbReference>
<dbReference type="AlphaFoldDB" id="A0A2M8LE46"/>
<feature type="domain" description="Major facilitator superfamily (MFS) profile" evidence="6">
    <location>
        <begin position="1"/>
        <end position="187"/>
    </location>
</feature>
<dbReference type="PROSITE" id="PS50850">
    <property type="entry name" value="MFS"/>
    <property type="match status" value="1"/>
</dbReference>
<dbReference type="SUPFAM" id="SSF103473">
    <property type="entry name" value="MFS general substrate transporter"/>
    <property type="match status" value="1"/>
</dbReference>
<evidence type="ECO:0000313" key="8">
    <source>
        <dbReference type="Proteomes" id="UP000231152"/>
    </source>
</evidence>
<dbReference type="Proteomes" id="UP000231152">
    <property type="component" value="Unassembled WGS sequence"/>
</dbReference>
<keyword evidence="2 5" id="KW-0812">Transmembrane</keyword>
<name>A0A2M8LE46_9BACT</name>
<evidence type="ECO:0000256" key="4">
    <source>
        <dbReference type="ARBA" id="ARBA00023136"/>
    </source>
</evidence>
<proteinExistence type="predicted"/>
<dbReference type="InterPro" id="IPR036259">
    <property type="entry name" value="MFS_trans_sf"/>
</dbReference>
<evidence type="ECO:0000256" key="5">
    <source>
        <dbReference type="SAM" id="Phobius"/>
    </source>
</evidence>
<feature type="transmembrane region" description="Helical" evidence="5">
    <location>
        <begin position="6"/>
        <end position="24"/>
    </location>
</feature>
<keyword evidence="4 5" id="KW-0472">Membrane</keyword>
<protein>
    <recommendedName>
        <fullName evidence="6">Major facilitator superfamily (MFS) profile domain-containing protein</fullName>
    </recommendedName>
</protein>
<evidence type="ECO:0000256" key="1">
    <source>
        <dbReference type="ARBA" id="ARBA00004141"/>
    </source>
</evidence>
<accession>A0A2M8LE46</accession>
<evidence type="ECO:0000313" key="7">
    <source>
        <dbReference type="EMBL" id="PJE75703.1"/>
    </source>
</evidence>
<dbReference type="EMBL" id="PFET01000012">
    <property type="protein sequence ID" value="PJE75703.1"/>
    <property type="molecule type" value="Genomic_DNA"/>
</dbReference>
<sequence length="254" mass="27804">MTLVNSFLVFMALMGSIFLLPIFAQTFLGYDATQTGYLFLLVAFMITIAAPLDGSLIGKVKSQYVIAVSTLIGGLGMFLFTALDPRSTTLNLMIPLAVTAFGIGFGMSQRTNIVASSVPQHEVGVASSLLALVRNISGAFGIALFTTILQNETNKKVREYAAHTIVNIHVPTVLKEVTALVTLTSASYRLRNGVRRGDGNSGTRCRTRALHYCSRRRKSRQRRYVRGRIASCFARTTNQKAFLFLLVSHADELT</sequence>
<dbReference type="GO" id="GO:0022857">
    <property type="term" value="F:transmembrane transporter activity"/>
    <property type="evidence" value="ECO:0007669"/>
    <property type="project" value="InterPro"/>
</dbReference>